<keyword evidence="1" id="KW-0001">2Fe-2S</keyword>
<dbReference type="GO" id="GO:0005737">
    <property type="term" value="C:cytoplasm"/>
    <property type="evidence" value="ECO:0007669"/>
    <property type="project" value="UniProtKB-ARBA"/>
</dbReference>
<evidence type="ECO:0000256" key="2">
    <source>
        <dbReference type="ARBA" id="ARBA00022723"/>
    </source>
</evidence>
<proteinExistence type="predicted"/>
<dbReference type="Gene3D" id="3.40.5.90">
    <property type="entry name" value="CDGSH iron-sulfur domain, mitoNEET-type"/>
    <property type="match status" value="1"/>
</dbReference>
<keyword evidence="2" id="KW-0479">Metal-binding</keyword>
<evidence type="ECO:0000313" key="6">
    <source>
        <dbReference type="EMBL" id="KYZ75308.1"/>
    </source>
</evidence>
<name>A0A154BP72_ANASB</name>
<protein>
    <recommendedName>
        <fullName evidence="5">Iron-binding zinc finger CDGSH type domain-containing protein</fullName>
    </recommendedName>
</protein>
<gene>
    <name evidence="6" type="ORF">AXX12_14225</name>
</gene>
<comment type="caution">
    <text evidence="6">The sequence shown here is derived from an EMBL/GenBank/DDBJ whole genome shotgun (WGS) entry which is preliminary data.</text>
</comment>
<dbReference type="InterPro" id="IPR018967">
    <property type="entry name" value="FeS-contain_CDGSH-typ"/>
</dbReference>
<keyword evidence="4" id="KW-0411">Iron-sulfur</keyword>
<evidence type="ECO:0000256" key="3">
    <source>
        <dbReference type="ARBA" id="ARBA00023004"/>
    </source>
</evidence>
<feature type="domain" description="Iron-binding zinc finger CDGSH type" evidence="5">
    <location>
        <begin position="25"/>
        <end position="60"/>
    </location>
</feature>
<dbReference type="EMBL" id="LSGP01000025">
    <property type="protein sequence ID" value="KYZ75308.1"/>
    <property type="molecule type" value="Genomic_DNA"/>
</dbReference>
<evidence type="ECO:0000256" key="4">
    <source>
        <dbReference type="ARBA" id="ARBA00023014"/>
    </source>
</evidence>
<evidence type="ECO:0000259" key="5">
    <source>
        <dbReference type="SMART" id="SM00704"/>
    </source>
</evidence>
<dbReference type="Proteomes" id="UP000076268">
    <property type="component" value="Unassembled WGS sequence"/>
</dbReference>
<reference evidence="6 7" key="1">
    <citation type="submission" date="2016-02" db="EMBL/GenBank/DDBJ databases">
        <title>Anaerosporomusa subterraneum gen. nov., sp. nov., a spore-forming obligate anaerobe isolated from saprolite.</title>
        <authorList>
            <person name="Choi J.K."/>
            <person name="Shah M."/>
            <person name="Yee N."/>
        </authorList>
    </citation>
    <scope>NUCLEOTIDE SEQUENCE [LARGE SCALE GENOMIC DNA]</scope>
    <source>
        <strain evidence="6 7">RU4</strain>
    </source>
</reference>
<dbReference type="RefSeq" id="WP_066244982.1">
    <property type="nucleotide sequence ID" value="NZ_LSGP01000025.1"/>
</dbReference>
<keyword evidence="3" id="KW-0408">Iron</keyword>
<dbReference type="SMART" id="SM00704">
    <property type="entry name" value="ZnF_CDGSH"/>
    <property type="match status" value="1"/>
</dbReference>
<sequence>MADLKIQVLDNGPNIVIGNADVVDADGNSFKKGEQWALCRCGLSKNMPFCDGSHQGKFNSAPRAK</sequence>
<evidence type="ECO:0000256" key="1">
    <source>
        <dbReference type="ARBA" id="ARBA00022714"/>
    </source>
</evidence>
<organism evidence="6 7">
    <name type="scientific">Anaerosporomusa subterranea</name>
    <dbReference type="NCBI Taxonomy" id="1794912"/>
    <lineage>
        <taxon>Bacteria</taxon>
        <taxon>Bacillati</taxon>
        <taxon>Bacillota</taxon>
        <taxon>Negativicutes</taxon>
        <taxon>Acetonemataceae</taxon>
        <taxon>Anaerosporomusa</taxon>
    </lineage>
</organism>
<dbReference type="GO" id="GO:0051537">
    <property type="term" value="F:2 iron, 2 sulfur cluster binding"/>
    <property type="evidence" value="ECO:0007669"/>
    <property type="project" value="UniProtKB-KW"/>
</dbReference>
<dbReference type="AlphaFoldDB" id="A0A154BP72"/>
<evidence type="ECO:0000313" key="7">
    <source>
        <dbReference type="Proteomes" id="UP000076268"/>
    </source>
</evidence>
<dbReference type="OrthoDB" id="9795032at2"/>
<keyword evidence="7" id="KW-1185">Reference proteome</keyword>
<dbReference type="GO" id="GO:0046872">
    <property type="term" value="F:metal ion binding"/>
    <property type="evidence" value="ECO:0007669"/>
    <property type="project" value="UniProtKB-KW"/>
</dbReference>
<accession>A0A154BP72</accession>
<dbReference type="Pfam" id="PF09360">
    <property type="entry name" value="zf-CDGSH"/>
    <property type="match status" value="1"/>
</dbReference>
<dbReference type="InterPro" id="IPR042216">
    <property type="entry name" value="MitoNEET_CISD"/>
</dbReference>